<comment type="similarity">
    <text evidence="9">Belongs to the class-I aminoacyl-tRNA synthetase family.</text>
</comment>
<dbReference type="Pfam" id="PF08264">
    <property type="entry name" value="Anticodon_1"/>
    <property type="match status" value="1"/>
</dbReference>
<dbReference type="GO" id="GO:0005524">
    <property type="term" value="F:ATP binding"/>
    <property type="evidence" value="ECO:0007669"/>
    <property type="project" value="UniProtKB-KW"/>
</dbReference>
<dbReference type="PANTHER" id="PTHR42780:SF1">
    <property type="entry name" value="ISOLEUCINE--TRNA LIGASE, CYTOPLASMIC"/>
    <property type="match status" value="1"/>
</dbReference>
<evidence type="ECO:0000256" key="5">
    <source>
        <dbReference type="ARBA" id="ARBA00022917"/>
    </source>
</evidence>
<dbReference type="InterPro" id="IPR002300">
    <property type="entry name" value="aa-tRNA-synth_Ia"/>
</dbReference>
<dbReference type="EMBL" id="DUFG01000018">
    <property type="protein sequence ID" value="HIH08483.1"/>
    <property type="molecule type" value="Genomic_DNA"/>
</dbReference>
<dbReference type="NCBIfam" id="TIGR00392">
    <property type="entry name" value="ileS"/>
    <property type="match status" value="1"/>
</dbReference>
<proteinExistence type="inferred from homology"/>
<keyword evidence="2 9" id="KW-0436">Ligase</keyword>
<dbReference type="EMBL" id="JAGVWF010000076">
    <property type="protein sequence ID" value="MBS3059756.1"/>
    <property type="molecule type" value="Genomic_DNA"/>
</dbReference>
<dbReference type="InterPro" id="IPR009008">
    <property type="entry name" value="Val/Leu/Ile-tRNA-synth_edit"/>
</dbReference>
<dbReference type="CDD" id="cd00818">
    <property type="entry name" value="IleRS_core"/>
    <property type="match status" value="1"/>
</dbReference>
<name>A0A7J4ISI8_9ARCH</name>
<evidence type="ECO:0000256" key="4">
    <source>
        <dbReference type="ARBA" id="ARBA00022840"/>
    </source>
</evidence>
<feature type="domain" description="Methionyl/Valyl/Leucyl/Isoleucyl-tRNA synthetase anticodon-binding" evidence="12">
    <location>
        <begin position="672"/>
        <end position="816"/>
    </location>
</feature>
<dbReference type="GO" id="GO:0000049">
    <property type="term" value="F:tRNA binding"/>
    <property type="evidence" value="ECO:0007669"/>
    <property type="project" value="InterPro"/>
</dbReference>
<protein>
    <recommendedName>
        <fullName evidence="1 8">Isoleucine--tRNA ligase</fullName>
        <ecNumber evidence="1 8">6.1.1.5</ecNumber>
    </recommendedName>
</protein>
<dbReference type="GO" id="GO:0002161">
    <property type="term" value="F:aminoacyl-tRNA deacylase activity"/>
    <property type="evidence" value="ECO:0007669"/>
    <property type="project" value="InterPro"/>
</dbReference>
<sequence length="950" mass="110151">MAKKLMEPYSLAKEEEIHKFWKKNKIAERVRAQSAKQKKKFYFMDGPPYATGHIHMGTALNKIIKDAAIRSKRMQGFSVFDRPGYDTHGVPIENKIEQKHGFKSKRDIEEFGVKKFVEECRLFATQFIDVMNEEFNDLGVWMDWGNPYLTLTDDYVEAIWWTFKKADEKGLLYLGKYPVHVCPHCGTAVAFNEIEYTKLTDESIYVKFKVKGRENTFLVIWTTTPWTLPGNTGVMVHPKFTYVEVELSNGERWIIAKELVEGLMNAIEAGYTSRREFPGRELDSMEYENPLAKHLKLPKLERAYRVILSERYVNLEEGSGLVHTAPGHGKEDWEEGTKAGLPAISPIGLDGLMSSEAGKYAGKKARVVDKEIIEDLRNEHALIYSHPHTHDYPLCWRCKSPLLMVSVPQWFFKVSSIQKRMLELNEQVNWVPAWAKNRMQNWLEQLGDWPISRARYWGAPLPIWVCGKCDKRRVVGSIEELKKLSGAKKIDVHKPGIDEVKLKCSCNGEMSRVPEVLDVWFDSGVSSWAALGGTNSKQFKELWPADFNLEGTDQFRGWWNSQLITSTICFNEKPFKSIVVHGMVTDLGKKKMSKSLGNIVSPKEVIEKFNRDFLRYYLVKNSRGLDIAFDWEEFKDISRFFNVFWNTYNFVNMHLELDFGKKFELKNLQEEDKWILSRLNSLVGETNENYDKYTFFKVAGAIEEFVLEDLSRTYIKLVRDRVGTKTEKAVTATLNETLFSLLKVLAPIAPHITEFIYREFRSKRSADSIHLQFLPLPNKKLVDKELEKEMDEAKELMQSVLALREQEKLRLRWPLKELAIKTKTGNEFKKAKGIIASMTNVKEVKESRFAPKGAYAEKVFGETVLYLKTEANAGLKEEWELTELRRRIQEMRKQKNLLPSQKAKLFLHCNDAGFLKKYGKQIEKETNTKIVEKKGKMEKFLEKEFFVELA</sequence>
<dbReference type="PRINTS" id="PR00984">
    <property type="entry name" value="TRNASYNTHILE"/>
</dbReference>
<feature type="coiled-coil region" evidence="10">
    <location>
        <begin position="779"/>
        <end position="806"/>
    </location>
</feature>
<evidence type="ECO:0000256" key="7">
    <source>
        <dbReference type="ARBA" id="ARBA00048359"/>
    </source>
</evidence>
<dbReference type="Gene3D" id="3.40.50.620">
    <property type="entry name" value="HUPs"/>
    <property type="match status" value="2"/>
</dbReference>
<dbReference type="PROSITE" id="PS00178">
    <property type="entry name" value="AA_TRNA_LIGASE_I"/>
    <property type="match status" value="1"/>
</dbReference>
<evidence type="ECO:0000256" key="10">
    <source>
        <dbReference type="SAM" id="Coils"/>
    </source>
</evidence>
<comment type="caution">
    <text evidence="13">The sequence shown here is derived from an EMBL/GenBank/DDBJ whole genome shotgun (WGS) entry which is preliminary data.</text>
</comment>
<feature type="domain" description="Aminoacyl-tRNA synthetase class Ia" evidence="11">
    <location>
        <begin position="17"/>
        <end position="629"/>
    </location>
</feature>
<dbReference type="InterPro" id="IPR002301">
    <property type="entry name" value="Ile-tRNA-ligase"/>
</dbReference>
<evidence type="ECO:0000256" key="2">
    <source>
        <dbReference type="ARBA" id="ARBA00022598"/>
    </source>
</evidence>
<dbReference type="EC" id="6.1.1.5" evidence="1 8"/>
<dbReference type="GO" id="GO:0004822">
    <property type="term" value="F:isoleucine-tRNA ligase activity"/>
    <property type="evidence" value="ECO:0007669"/>
    <property type="project" value="UniProtKB-UniRule"/>
</dbReference>
<evidence type="ECO:0000313" key="14">
    <source>
        <dbReference type="EMBL" id="MBS3059756.1"/>
    </source>
</evidence>
<keyword evidence="4 9" id="KW-0067">ATP-binding</keyword>
<keyword evidence="6 9" id="KW-0030">Aminoacyl-tRNA synthetase</keyword>
<dbReference type="GO" id="GO:0006428">
    <property type="term" value="P:isoleucyl-tRNA aminoacylation"/>
    <property type="evidence" value="ECO:0007669"/>
    <property type="project" value="UniProtKB-UniRule"/>
</dbReference>
<dbReference type="Proteomes" id="UP000577419">
    <property type="component" value="Unassembled WGS sequence"/>
</dbReference>
<evidence type="ECO:0000259" key="11">
    <source>
        <dbReference type="Pfam" id="PF00133"/>
    </source>
</evidence>
<dbReference type="PANTHER" id="PTHR42780">
    <property type="entry name" value="SOLEUCYL-TRNA SYNTHETASE"/>
    <property type="match status" value="1"/>
</dbReference>
<dbReference type="InterPro" id="IPR014729">
    <property type="entry name" value="Rossmann-like_a/b/a_fold"/>
</dbReference>
<accession>A0A7J4ISI8</accession>
<dbReference type="SUPFAM" id="SSF47323">
    <property type="entry name" value="Anticodon-binding domain of a subclass of class I aminoacyl-tRNA synthetases"/>
    <property type="match status" value="1"/>
</dbReference>
<dbReference type="InterPro" id="IPR013155">
    <property type="entry name" value="M/V/L/I-tRNA-synth_anticd-bd"/>
</dbReference>
<gene>
    <name evidence="13" type="ORF">HA237_03875</name>
    <name evidence="14" type="ORF">J4224_05030</name>
</gene>
<keyword evidence="3 9" id="KW-0547">Nucleotide-binding</keyword>
<evidence type="ECO:0000256" key="8">
    <source>
        <dbReference type="NCBIfam" id="TIGR00392"/>
    </source>
</evidence>
<dbReference type="Gene3D" id="1.10.730.10">
    <property type="entry name" value="Isoleucyl-tRNA Synthetase, Domain 1"/>
    <property type="match status" value="1"/>
</dbReference>
<organism evidence="13 15">
    <name type="scientific">Candidatus Iainarchaeum sp</name>
    <dbReference type="NCBI Taxonomy" id="3101447"/>
    <lineage>
        <taxon>Archaea</taxon>
        <taxon>Candidatus Iainarchaeota</taxon>
        <taxon>Candidatus Iainarchaeia</taxon>
        <taxon>Candidatus Iainarchaeales</taxon>
        <taxon>Candidatus Iainarchaeaceae</taxon>
        <taxon>Candidatus Iainarchaeum</taxon>
    </lineage>
</organism>
<dbReference type="SUPFAM" id="SSF52374">
    <property type="entry name" value="Nucleotidylyl transferase"/>
    <property type="match status" value="1"/>
</dbReference>
<keyword evidence="5 9" id="KW-0648">Protein biosynthesis</keyword>
<evidence type="ECO:0000313" key="15">
    <source>
        <dbReference type="Proteomes" id="UP000577419"/>
    </source>
</evidence>
<evidence type="ECO:0000259" key="12">
    <source>
        <dbReference type="Pfam" id="PF08264"/>
    </source>
</evidence>
<comment type="catalytic activity">
    <reaction evidence="7">
        <text>tRNA(Ile) + L-isoleucine + ATP = L-isoleucyl-tRNA(Ile) + AMP + diphosphate</text>
        <dbReference type="Rhea" id="RHEA:11060"/>
        <dbReference type="Rhea" id="RHEA-COMP:9666"/>
        <dbReference type="Rhea" id="RHEA-COMP:9695"/>
        <dbReference type="ChEBI" id="CHEBI:30616"/>
        <dbReference type="ChEBI" id="CHEBI:33019"/>
        <dbReference type="ChEBI" id="CHEBI:58045"/>
        <dbReference type="ChEBI" id="CHEBI:78442"/>
        <dbReference type="ChEBI" id="CHEBI:78528"/>
        <dbReference type="ChEBI" id="CHEBI:456215"/>
        <dbReference type="EC" id="6.1.1.5"/>
    </reaction>
</comment>
<keyword evidence="10" id="KW-0175">Coiled coil</keyword>
<evidence type="ECO:0000313" key="13">
    <source>
        <dbReference type="EMBL" id="HIH08483.1"/>
    </source>
</evidence>
<dbReference type="CDD" id="cd07961">
    <property type="entry name" value="Anticodon_Ia_Ile_ABEc"/>
    <property type="match status" value="1"/>
</dbReference>
<reference evidence="14" key="3">
    <citation type="submission" date="2021-05" db="EMBL/GenBank/DDBJ databases">
        <title>Protein family content uncovers lineage relationships and bacterial pathway maintenance mechanisms in DPANN archaea.</title>
        <authorList>
            <person name="Castelle C.J."/>
            <person name="Meheust R."/>
            <person name="Jaffe A.L."/>
            <person name="Seitz K."/>
            <person name="Gong X."/>
            <person name="Baker B.J."/>
            <person name="Banfield J.F."/>
        </authorList>
    </citation>
    <scope>NUCLEOTIDE SEQUENCE</scope>
    <source>
        <strain evidence="14">RIFCSPHIGHO2_01_FULL_GW2011_AR10_43_9</strain>
    </source>
</reference>
<dbReference type="InterPro" id="IPR009080">
    <property type="entry name" value="tRNAsynth_Ia_anticodon-bd"/>
</dbReference>
<dbReference type="SUPFAM" id="SSF50677">
    <property type="entry name" value="ValRS/IleRS/LeuRS editing domain"/>
    <property type="match status" value="1"/>
</dbReference>
<dbReference type="AlphaFoldDB" id="A0A7J4ISI8"/>
<reference evidence="14" key="2">
    <citation type="submission" date="2021-03" db="EMBL/GenBank/DDBJ databases">
        <authorList>
            <person name="Jaffe A."/>
        </authorList>
    </citation>
    <scope>NUCLEOTIDE SEQUENCE</scope>
    <source>
        <strain evidence="14">RIFCSPHIGHO2_01_FULL_GW2011_AR10_43_9</strain>
    </source>
</reference>
<evidence type="ECO:0000256" key="9">
    <source>
        <dbReference type="RuleBase" id="RU363035"/>
    </source>
</evidence>
<dbReference type="Proteomes" id="UP000683213">
    <property type="component" value="Unassembled WGS sequence"/>
</dbReference>
<evidence type="ECO:0000256" key="3">
    <source>
        <dbReference type="ARBA" id="ARBA00022741"/>
    </source>
</evidence>
<dbReference type="InterPro" id="IPR001412">
    <property type="entry name" value="aa-tRNA-synth_I_CS"/>
</dbReference>
<dbReference type="InterPro" id="IPR033709">
    <property type="entry name" value="Anticodon_Ile_ABEc"/>
</dbReference>
<evidence type="ECO:0000256" key="1">
    <source>
        <dbReference type="ARBA" id="ARBA00013165"/>
    </source>
</evidence>
<dbReference type="InterPro" id="IPR023586">
    <property type="entry name" value="Ile-tRNA-ligase_type2"/>
</dbReference>
<dbReference type="GO" id="GO:0005737">
    <property type="term" value="C:cytoplasm"/>
    <property type="evidence" value="ECO:0007669"/>
    <property type="project" value="UniProtKB-UniRule"/>
</dbReference>
<dbReference type="Pfam" id="PF00133">
    <property type="entry name" value="tRNA-synt_1"/>
    <property type="match status" value="1"/>
</dbReference>
<reference evidence="13" key="1">
    <citation type="journal article" date="2020" name="bioRxiv">
        <title>A rank-normalized archaeal taxonomy based on genome phylogeny resolves widespread incomplete and uneven classifications.</title>
        <authorList>
            <person name="Rinke C."/>
            <person name="Chuvochina M."/>
            <person name="Mussig A.J."/>
            <person name="Chaumeil P.-A."/>
            <person name="Waite D.W."/>
            <person name="Whitman W.B."/>
            <person name="Parks D.H."/>
            <person name="Hugenholtz P."/>
        </authorList>
    </citation>
    <scope>NUCLEOTIDE SEQUENCE</scope>
    <source>
        <strain evidence="13">UBA10011</strain>
    </source>
</reference>
<evidence type="ECO:0000256" key="6">
    <source>
        <dbReference type="ARBA" id="ARBA00023146"/>
    </source>
</evidence>